<dbReference type="Pfam" id="PF02817">
    <property type="entry name" value="E3_binding"/>
    <property type="match status" value="1"/>
</dbReference>
<name>A0ABV8XWB1_9MICC</name>
<dbReference type="Gene3D" id="4.10.320.10">
    <property type="entry name" value="E3-binding domain"/>
    <property type="match status" value="1"/>
</dbReference>
<organism evidence="10 11">
    <name type="scientific">Citricoccus alkalitolerans</name>
    <dbReference type="NCBI Taxonomy" id="246603"/>
    <lineage>
        <taxon>Bacteria</taxon>
        <taxon>Bacillati</taxon>
        <taxon>Actinomycetota</taxon>
        <taxon>Actinomycetes</taxon>
        <taxon>Micrococcales</taxon>
        <taxon>Micrococcaceae</taxon>
        <taxon>Citricoccus</taxon>
    </lineage>
</organism>
<dbReference type="Proteomes" id="UP001595965">
    <property type="component" value="Unassembled WGS sequence"/>
</dbReference>
<evidence type="ECO:0000256" key="4">
    <source>
        <dbReference type="ARBA" id="ARBA00022823"/>
    </source>
</evidence>
<accession>A0ABV8XWB1</accession>
<dbReference type="CDD" id="cd06849">
    <property type="entry name" value="lipoyl_domain"/>
    <property type="match status" value="2"/>
</dbReference>
<dbReference type="InterPro" id="IPR003016">
    <property type="entry name" value="2-oxoA_DH_lipoyl-BS"/>
</dbReference>
<dbReference type="InterPro" id="IPR050743">
    <property type="entry name" value="2-oxoacid_DH_E2_comp"/>
</dbReference>
<feature type="domain" description="Lipoyl-binding" evidence="8">
    <location>
        <begin position="2"/>
        <end position="77"/>
    </location>
</feature>
<feature type="domain" description="Lipoyl-binding" evidence="8">
    <location>
        <begin position="144"/>
        <end position="219"/>
    </location>
</feature>
<feature type="compositionally biased region" description="Acidic residues" evidence="7">
    <location>
        <begin position="132"/>
        <end position="143"/>
    </location>
</feature>
<feature type="compositionally biased region" description="Low complexity" evidence="7">
    <location>
        <begin position="259"/>
        <end position="268"/>
    </location>
</feature>
<dbReference type="PROSITE" id="PS00189">
    <property type="entry name" value="LIPOYL"/>
    <property type="match status" value="2"/>
</dbReference>
<keyword evidence="4 6" id="KW-0450">Lipoyl</keyword>
<dbReference type="NCBIfam" id="TIGR02927">
    <property type="entry name" value="SucB_Actino"/>
    <property type="match status" value="1"/>
</dbReference>
<comment type="similarity">
    <text evidence="2 6">Belongs to the 2-oxoacid dehydrogenase family.</text>
</comment>
<protein>
    <recommendedName>
        <fullName evidence="6">Dihydrolipoamide acetyltransferase component of pyruvate dehydrogenase complex</fullName>
        <ecNumber evidence="6">2.3.1.-</ecNumber>
    </recommendedName>
</protein>
<dbReference type="EC" id="2.3.1.-" evidence="6"/>
<comment type="caution">
    <text evidence="10">The sequence shown here is derived from an EMBL/GenBank/DDBJ whole genome shotgun (WGS) entry which is preliminary data.</text>
</comment>
<dbReference type="SUPFAM" id="SSF51230">
    <property type="entry name" value="Single hybrid motif"/>
    <property type="match status" value="2"/>
</dbReference>
<evidence type="ECO:0000313" key="10">
    <source>
        <dbReference type="EMBL" id="MFC4429889.1"/>
    </source>
</evidence>
<dbReference type="PROSITE" id="PS50968">
    <property type="entry name" value="BIOTINYL_LIPOYL"/>
    <property type="match status" value="2"/>
</dbReference>
<dbReference type="PANTHER" id="PTHR43178">
    <property type="entry name" value="DIHYDROLIPOAMIDE ACETYLTRANSFERASE COMPONENT OF PYRUVATE DEHYDROGENASE COMPLEX"/>
    <property type="match status" value="1"/>
</dbReference>
<dbReference type="EMBL" id="JBHSEN010000002">
    <property type="protein sequence ID" value="MFC4429889.1"/>
    <property type="molecule type" value="Genomic_DNA"/>
</dbReference>
<feature type="region of interest" description="Disordered" evidence="7">
    <location>
        <begin position="218"/>
        <end position="303"/>
    </location>
</feature>
<keyword evidence="5 6" id="KW-0012">Acyltransferase</keyword>
<evidence type="ECO:0000256" key="3">
    <source>
        <dbReference type="ARBA" id="ARBA00022679"/>
    </source>
</evidence>
<keyword evidence="11" id="KW-1185">Reference proteome</keyword>
<sequence>MSETVNLPALGESVTEGTVTRWLKEVGDEVAVDEPLVEVSTDKVDTEIPSPVAGILEEILVQEDETVEVDAPLARIGSGSGGGSSDSAPAAAETDAEEPAEEATEEPAAAPANDEAGDSSTDGQELSSEQVAAEDAEEQDSGESTEVTLPALGESVTEGTVTRWLKEIGDDVEVDEPLLEVSTDKVDTEIPSPVAGKLQEIKVQEDETVEVGAVLALVGSGSGGGSAAEDKPAEPAEEKSDTKSEEKPEDTGADKAEQSESAPAPSSEQKQEQQEEPAPSAPAPTPTPSTQASAPGDGYVTPLVRRLAQQNDVDLSTVVGTGVGGRIRKQDVLVAAEAAKAKQSGSAPAPAAEAAPSAAASAPAPAAASTVDPAKRGTSEKAPRIRQTIAKRMRESLDVSAQLTQVHEIDMTRIVALRGKAKVSFQQKNGVKLTYLPFITQATAEALKQHPKLNAEFNVETSEITYHDSEDIAIAVDTDKGLFVPVIKDTGSLNLSGIAGKIADLADRTRNNKISPDELSGGTFSITNFGSVGALFDTPIINQPNVAILGVGTIVKRPMVITDPDGNDTISIRHMMYLSLTYDHRLVDGADAGRFLQTVKARLEAGEFAHELGL</sequence>
<feature type="region of interest" description="Disordered" evidence="7">
    <location>
        <begin position="341"/>
        <end position="384"/>
    </location>
</feature>
<comment type="cofactor">
    <cofactor evidence="1 6">
        <name>(R)-lipoate</name>
        <dbReference type="ChEBI" id="CHEBI:83088"/>
    </cofactor>
</comment>
<dbReference type="Pfam" id="PF00198">
    <property type="entry name" value="2-oxoacid_dh"/>
    <property type="match status" value="1"/>
</dbReference>
<feature type="compositionally biased region" description="Acidic residues" evidence="7">
    <location>
        <begin position="94"/>
        <end position="105"/>
    </location>
</feature>
<dbReference type="PANTHER" id="PTHR43178:SF5">
    <property type="entry name" value="LIPOAMIDE ACYLTRANSFERASE COMPONENT OF BRANCHED-CHAIN ALPHA-KETO ACID DEHYDROGENASE COMPLEX, MITOCHONDRIAL"/>
    <property type="match status" value="1"/>
</dbReference>
<dbReference type="InterPro" id="IPR000089">
    <property type="entry name" value="Biotin_lipoyl"/>
</dbReference>
<evidence type="ECO:0000256" key="7">
    <source>
        <dbReference type="SAM" id="MobiDB-lite"/>
    </source>
</evidence>
<dbReference type="InterPro" id="IPR011053">
    <property type="entry name" value="Single_hybrid_motif"/>
</dbReference>
<feature type="domain" description="Peripheral subunit-binding (PSBD)" evidence="9">
    <location>
        <begin position="299"/>
        <end position="336"/>
    </location>
</feature>
<feature type="compositionally biased region" description="Basic and acidic residues" evidence="7">
    <location>
        <begin position="373"/>
        <end position="383"/>
    </location>
</feature>
<reference evidence="11" key="1">
    <citation type="journal article" date="2019" name="Int. J. Syst. Evol. Microbiol.">
        <title>The Global Catalogue of Microorganisms (GCM) 10K type strain sequencing project: providing services to taxonomists for standard genome sequencing and annotation.</title>
        <authorList>
            <consortium name="The Broad Institute Genomics Platform"/>
            <consortium name="The Broad Institute Genome Sequencing Center for Infectious Disease"/>
            <person name="Wu L."/>
            <person name="Ma J."/>
        </authorList>
    </citation>
    <scope>NUCLEOTIDE SEQUENCE [LARGE SCALE GENOMIC DNA]</scope>
    <source>
        <strain evidence="11">CGMCC 1.12125</strain>
    </source>
</reference>
<dbReference type="RefSeq" id="WP_344227396.1">
    <property type="nucleotide sequence ID" value="NZ_BAAALH010000001.1"/>
</dbReference>
<dbReference type="SUPFAM" id="SSF47005">
    <property type="entry name" value="Peripheral subunit-binding domain of 2-oxo acid dehydrogenase complex"/>
    <property type="match status" value="1"/>
</dbReference>
<dbReference type="Gene3D" id="3.30.559.10">
    <property type="entry name" value="Chloramphenicol acetyltransferase-like domain"/>
    <property type="match status" value="1"/>
</dbReference>
<feature type="region of interest" description="Disordered" evidence="7">
    <location>
        <begin position="71"/>
        <end position="206"/>
    </location>
</feature>
<feature type="compositionally biased region" description="Low complexity" evidence="7">
    <location>
        <begin position="346"/>
        <end position="369"/>
    </location>
</feature>
<dbReference type="Gene3D" id="2.40.50.100">
    <property type="match status" value="2"/>
</dbReference>
<proteinExistence type="inferred from homology"/>
<dbReference type="InterPro" id="IPR023213">
    <property type="entry name" value="CAT-like_dom_sf"/>
</dbReference>
<keyword evidence="3 6" id="KW-0808">Transferase</keyword>
<dbReference type="InterPro" id="IPR004167">
    <property type="entry name" value="PSBD"/>
</dbReference>
<evidence type="ECO:0000256" key="2">
    <source>
        <dbReference type="ARBA" id="ARBA00007317"/>
    </source>
</evidence>
<evidence type="ECO:0000313" key="11">
    <source>
        <dbReference type="Proteomes" id="UP001595965"/>
    </source>
</evidence>
<dbReference type="InterPro" id="IPR014276">
    <property type="entry name" value="2-oxoglutarate_DH_E2"/>
</dbReference>
<dbReference type="Pfam" id="PF00364">
    <property type="entry name" value="Biotin_lipoyl"/>
    <property type="match status" value="2"/>
</dbReference>
<evidence type="ECO:0000259" key="9">
    <source>
        <dbReference type="PROSITE" id="PS51826"/>
    </source>
</evidence>
<feature type="compositionally biased region" description="Basic and acidic residues" evidence="7">
    <location>
        <begin position="228"/>
        <end position="258"/>
    </location>
</feature>
<evidence type="ECO:0000256" key="6">
    <source>
        <dbReference type="RuleBase" id="RU003423"/>
    </source>
</evidence>
<evidence type="ECO:0000256" key="5">
    <source>
        <dbReference type="ARBA" id="ARBA00023315"/>
    </source>
</evidence>
<dbReference type="InterPro" id="IPR036625">
    <property type="entry name" value="E3-bd_dom_sf"/>
</dbReference>
<dbReference type="PROSITE" id="PS51826">
    <property type="entry name" value="PSBD"/>
    <property type="match status" value="1"/>
</dbReference>
<gene>
    <name evidence="10" type="primary">sucB</name>
    <name evidence="10" type="ORF">ACFO0K_09375</name>
</gene>
<dbReference type="SUPFAM" id="SSF52777">
    <property type="entry name" value="CoA-dependent acyltransferases"/>
    <property type="match status" value="1"/>
</dbReference>
<dbReference type="InterPro" id="IPR001078">
    <property type="entry name" value="2-oxoacid_DH_actylTfrase"/>
</dbReference>
<evidence type="ECO:0000259" key="8">
    <source>
        <dbReference type="PROSITE" id="PS50968"/>
    </source>
</evidence>
<evidence type="ECO:0000256" key="1">
    <source>
        <dbReference type="ARBA" id="ARBA00001938"/>
    </source>
</evidence>